<evidence type="ECO:0000313" key="5">
    <source>
        <dbReference type="Proteomes" id="UP000215545"/>
    </source>
</evidence>
<dbReference type="PROSITE" id="PS50801">
    <property type="entry name" value="STAS"/>
    <property type="match status" value="1"/>
</dbReference>
<evidence type="ECO:0000259" key="1">
    <source>
        <dbReference type="PROSITE" id="PS50801"/>
    </source>
</evidence>
<organism evidence="3 4">
    <name type="scientific">Domibacillus enclensis</name>
    <dbReference type="NCBI Taxonomy" id="1017273"/>
    <lineage>
        <taxon>Bacteria</taxon>
        <taxon>Bacillati</taxon>
        <taxon>Bacillota</taxon>
        <taxon>Bacilli</taxon>
        <taxon>Bacillales</taxon>
        <taxon>Bacillaceae</taxon>
        <taxon>Domibacillus</taxon>
    </lineage>
</organism>
<dbReference type="Proteomes" id="UP000186385">
    <property type="component" value="Unassembled WGS sequence"/>
</dbReference>
<keyword evidence="5" id="KW-1185">Reference proteome</keyword>
<dbReference type="EMBL" id="MWSK01000007">
    <property type="protein sequence ID" value="OXS75668.1"/>
    <property type="molecule type" value="Genomic_DNA"/>
</dbReference>
<dbReference type="InterPro" id="IPR051932">
    <property type="entry name" value="Bact_StressResp_Reg"/>
</dbReference>
<dbReference type="Proteomes" id="UP000215545">
    <property type="component" value="Unassembled WGS sequence"/>
</dbReference>
<sequence>MGLLNSMPLPTFRVDRQLNVLDHSESAVRRFGSQVRLEAIVDEGSRRKLVKLQKQSAAVEMAMVTVASKLEPFTVSVQWDGDEGYVQCVEVSSQIARLEQMVYQQQMRLADADFQLVEKKEEAEQALIKMKERSAPIISLNSRTALIPMFGDLDDALMDQTKDSLAAQFHLGGYELLYMDFTAVDRITLSGIEQFKRLVDTLLLLDARIHIVGIKPEHAPFLKDHDHRGVTYSSAIQIKNESLYS</sequence>
<dbReference type="Pfam" id="PF01740">
    <property type="entry name" value="STAS"/>
    <property type="match status" value="1"/>
</dbReference>
<dbReference type="STRING" id="1017273.SAMN05443094_10737"/>
<name>A0A1N7A1M4_9BACI</name>
<dbReference type="AlphaFoldDB" id="A0A1N7A1M4"/>
<dbReference type="Gene3D" id="3.30.750.24">
    <property type="entry name" value="STAS domain"/>
    <property type="match status" value="1"/>
</dbReference>
<dbReference type="PANTHER" id="PTHR33745">
    <property type="entry name" value="RSBT ANTAGONIST PROTEIN RSBS-RELATED"/>
    <property type="match status" value="1"/>
</dbReference>
<dbReference type="OrthoDB" id="2624594at2"/>
<evidence type="ECO:0000313" key="4">
    <source>
        <dbReference type="Proteomes" id="UP000186385"/>
    </source>
</evidence>
<dbReference type="RefSeq" id="WP_076496333.1">
    <property type="nucleotide sequence ID" value="NZ_FTLX01000007.1"/>
</dbReference>
<reference evidence="3 4" key="1">
    <citation type="submission" date="2017-01" db="EMBL/GenBank/DDBJ databases">
        <authorList>
            <person name="Mah S.A."/>
            <person name="Swanson W.J."/>
            <person name="Moy G.W."/>
            <person name="Vacquier V.D."/>
        </authorList>
    </citation>
    <scope>NUCLEOTIDE SEQUENCE [LARGE SCALE GENOMIC DNA]</scope>
    <source>
        <strain evidence="3 4">NIO-1016</strain>
    </source>
</reference>
<gene>
    <name evidence="2" type="ORF">B1B05_14110</name>
    <name evidence="3" type="ORF">SAMN05443094_10737</name>
</gene>
<reference evidence="2" key="3">
    <citation type="submission" date="2017-03" db="EMBL/GenBank/DDBJ databases">
        <authorList>
            <person name="Dastager S.G."/>
            <person name="Neurgaonkar P.S."/>
            <person name="Dharne M.S."/>
        </authorList>
    </citation>
    <scope>NUCLEOTIDE SEQUENCE</scope>
    <source>
        <strain evidence="2">DSM 25145</strain>
    </source>
</reference>
<evidence type="ECO:0000313" key="2">
    <source>
        <dbReference type="EMBL" id="OXS75668.1"/>
    </source>
</evidence>
<reference evidence="5" key="2">
    <citation type="submission" date="2017-03" db="EMBL/GenBank/DDBJ databases">
        <title>Bacillus sp. V-88(T) DSM27956, whole genome shotgun sequencing project.</title>
        <authorList>
            <person name="Dastager S.G."/>
            <person name="Neurgaonkar P.S."/>
            <person name="Dharne M.S."/>
        </authorList>
    </citation>
    <scope>NUCLEOTIDE SEQUENCE [LARGE SCALE GENOMIC DNA]</scope>
    <source>
        <strain evidence="5">DSM 25145</strain>
    </source>
</reference>
<dbReference type="EMBL" id="FTLX01000007">
    <property type="protein sequence ID" value="SIR32987.1"/>
    <property type="molecule type" value="Genomic_DNA"/>
</dbReference>
<feature type="domain" description="STAS" evidence="1">
    <location>
        <begin position="134"/>
        <end position="245"/>
    </location>
</feature>
<dbReference type="InterPro" id="IPR002645">
    <property type="entry name" value="STAS_dom"/>
</dbReference>
<protein>
    <submittedName>
        <fullName evidence="3">RsbT co-antagonist protein RsbR</fullName>
    </submittedName>
</protein>
<proteinExistence type="predicted"/>
<dbReference type="InterPro" id="IPR036513">
    <property type="entry name" value="STAS_dom_sf"/>
</dbReference>
<dbReference type="SUPFAM" id="SSF52091">
    <property type="entry name" value="SpoIIaa-like"/>
    <property type="match status" value="1"/>
</dbReference>
<evidence type="ECO:0000313" key="3">
    <source>
        <dbReference type="EMBL" id="SIR32987.1"/>
    </source>
</evidence>
<accession>A0A1N7A1M4</accession>